<dbReference type="PANTHER" id="PTHR30537">
    <property type="entry name" value="HTH-TYPE TRANSCRIPTIONAL REGULATOR"/>
    <property type="match status" value="1"/>
</dbReference>
<feature type="domain" description="HTH lysR-type" evidence="5">
    <location>
        <begin position="1"/>
        <end position="58"/>
    </location>
</feature>
<accession>A0ABU9MT77</accession>
<keyword evidence="2" id="KW-0805">Transcription regulation</keyword>
<dbReference type="InterPro" id="IPR036390">
    <property type="entry name" value="WH_DNA-bd_sf"/>
</dbReference>
<dbReference type="Gene3D" id="3.40.190.290">
    <property type="match status" value="1"/>
</dbReference>
<dbReference type="Gene3D" id="1.10.10.10">
    <property type="entry name" value="Winged helix-like DNA-binding domain superfamily/Winged helix DNA-binding domain"/>
    <property type="match status" value="1"/>
</dbReference>
<dbReference type="Pfam" id="PF00126">
    <property type="entry name" value="HTH_1"/>
    <property type="match status" value="1"/>
</dbReference>
<dbReference type="InterPro" id="IPR058163">
    <property type="entry name" value="LysR-type_TF_proteobact-type"/>
</dbReference>
<dbReference type="RefSeq" id="WP_342676299.1">
    <property type="nucleotide sequence ID" value="NZ_JBCGCU010000002.1"/>
</dbReference>
<reference evidence="6 7" key="1">
    <citation type="submission" date="2024-03" db="EMBL/GenBank/DDBJ databases">
        <title>Pseudoalteromonas qingdaonensis sp. nov., isolated from the intestines of marine benthic organisms.</title>
        <authorList>
            <person name="Lin X."/>
            <person name="Fang S."/>
            <person name="Hu X."/>
        </authorList>
    </citation>
    <scope>NUCLEOTIDE SEQUENCE [LARGE SCALE GENOMIC DNA]</scope>
    <source>
        <strain evidence="6 7">YIC-827</strain>
    </source>
</reference>
<dbReference type="PROSITE" id="PS50931">
    <property type="entry name" value="HTH_LYSR"/>
    <property type="match status" value="1"/>
</dbReference>
<dbReference type="SUPFAM" id="SSF53850">
    <property type="entry name" value="Periplasmic binding protein-like II"/>
    <property type="match status" value="1"/>
</dbReference>
<evidence type="ECO:0000256" key="1">
    <source>
        <dbReference type="ARBA" id="ARBA00009437"/>
    </source>
</evidence>
<dbReference type="InterPro" id="IPR005119">
    <property type="entry name" value="LysR_subst-bd"/>
</dbReference>
<gene>
    <name evidence="6" type="ORF">WCN91_03445</name>
</gene>
<organism evidence="6 7">
    <name type="scientific">Pseudoalteromonas qingdaonensis</name>
    <dbReference type="NCBI Taxonomy" id="3131913"/>
    <lineage>
        <taxon>Bacteria</taxon>
        <taxon>Pseudomonadati</taxon>
        <taxon>Pseudomonadota</taxon>
        <taxon>Gammaproteobacteria</taxon>
        <taxon>Alteromonadales</taxon>
        <taxon>Pseudoalteromonadaceae</taxon>
        <taxon>Pseudoalteromonas</taxon>
    </lineage>
</organism>
<dbReference type="InterPro" id="IPR036388">
    <property type="entry name" value="WH-like_DNA-bd_sf"/>
</dbReference>
<keyword evidence="4" id="KW-0804">Transcription</keyword>
<protein>
    <submittedName>
        <fullName evidence="6">LysR substrate-binding domain-containing protein</fullName>
    </submittedName>
</protein>
<sequence length="302" mass="33743">MRWQGMPEFIAAAQAQSFTAAAKQIGTSVAHISRSISALEDYYNTQLFIRSTRKVVLTQQGELLLHHAKKAQSVLEQGEWALQKQQAQPSGQLKITAPVMFGEQFIMPLVHEYMALYPKVSVTMILSNQTMDLIGEHIDLAIRIGELADSNLKARRLASRAVIVCASPEYLNEYGQPYVLSELAHHQCLLGHADTWRFQEGERFRHIKIAKTKLRCNSGWALADAAMRGLGLVQLPDYYVQPALQQGQLKEVLHSFAIRKEPISAITPANLYQANATKALMDYLAEHLSDRLGASYDLGLGR</sequence>
<proteinExistence type="inferred from homology"/>
<dbReference type="EMBL" id="JBCGCU010000002">
    <property type="protein sequence ID" value="MEM0514499.1"/>
    <property type="molecule type" value="Genomic_DNA"/>
</dbReference>
<dbReference type="Proteomes" id="UP001447008">
    <property type="component" value="Unassembled WGS sequence"/>
</dbReference>
<evidence type="ECO:0000313" key="7">
    <source>
        <dbReference type="Proteomes" id="UP001447008"/>
    </source>
</evidence>
<keyword evidence="3" id="KW-0238">DNA-binding</keyword>
<evidence type="ECO:0000259" key="5">
    <source>
        <dbReference type="PROSITE" id="PS50931"/>
    </source>
</evidence>
<evidence type="ECO:0000256" key="4">
    <source>
        <dbReference type="ARBA" id="ARBA00023163"/>
    </source>
</evidence>
<comment type="caution">
    <text evidence="6">The sequence shown here is derived from an EMBL/GenBank/DDBJ whole genome shotgun (WGS) entry which is preliminary data.</text>
</comment>
<dbReference type="Pfam" id="PF03466">
    <property type="entry name" value="LysR_substrate"/>
    <property type="match status" value="1"/>
</dbReference>
<dbReference type="SUPFAM" id="SSF46785">
    <property type="entry name" value="Winged helix' DNA-binding domain"/>
    <property type="match status" value="1"/>
</dbReference>
<name>A0ABU9MT77_9GAMM</name>
<dbReference type="InterPro" id="IPR000847">
    <property type="entry name" value="LysR_HTH_N"/>
</dbReference>
<evidence type="ECO:0000256" key="3">
    <source>
        <dbReference type="ARBA" id="ARBA00023125"/>
    </source>
</evidence>
<comment type="similarity">
    <text evidence="1">Belongs to the LysR transcriptional regulatory family.</text>
</comment>
<dbReference type="PANTHER" id="PTHR30537:SF10">
    <property type="entry name" value="TRANSCRIPTIONAL REGULATOR-RELATED"/>
    <property type="match status" value="1"/>
</dbReference>
<evidence type="ECO:0000313" key="6">
    <source>
        <dbReference type="EMBL" id="MEM0514499.1"/>
    </source>
</evidence>
<evidence type="ECO:0000256" key="2">
    <source>
        <dbReference type="ARBA" id="ARBA00023015"/>
    </source>
</evidence>
<keyword evidence="7" id="KW-1185">Reference proteome</keyword>